<keyword evidence="2" id="KW-0805">Transcription regulation</keyword>
<name>A0ABW3MJI8_9PSEU</name>
<dbReference type="InterPro" id="IPR013324">
    <property type="entry name" value="RNA_pol_sigma_r3/r4-like"/>
</dbReference>
<proteinExistence type="inferred from homology"/>
<keyword evidence="7" id="KW-1185">Reference proteome</keyword>
<evidence type="ECO:0000256" key="3">
    <source>
        <dbReference type="ARBA" id="ARBA00023082"/>
    </source>
</evidence>
<dbReference type="InterPro" id="IPR036388">
    <property type="entry name" value="WH-like_DNA-bd_sf"/>
</dbReference>
<dbReference type="Gene3D" id="1.10.10.10">
    <property type="entry name" value="Winged helix-like DNA-binding domain superfamily/Winged helix DNA-binding domain"/>
    <property type="match status" value="1"/>
</dbReference>
<evidence type="ECO:0000313" key="7">
    <source>
        <dbReference type="Proteomes" id="UP001597045"/>
    </source>
</evidence>
<dbReference type="EMBL" id="JBHTIS010002053">
    <property type="protein sequence ID" value="MFD1049225.1"/>
    <property type="molecule type" value="Genomic_DNA"/>
</dbReference>
<dbReference type="SUPFAM" id="SSF88659">
    <property type="entry name" value="Sigma3 and sigma4 domains of RNA polymerase sigma factors"/>
    <property type="match status" value="1"/>
</dbReference>
<feature type="domain" description="RNA polymerase sigma factor 70 region 4 type 2" evidence="5">
    <location>
        <begin position="10"/>
        <end position="59"/>
    </location>
</feature>
<dbReference type="CDD" id="cd06171">
    <property type="entry name" value="Sigma70_r4"/>
    <property type="match status" value="1"/>
</dbReference>
<evidence type="ECO:0000313" key="6">
    <source>
        <dbReference type="EMBL" id="MFD1049225.1"/>
    </source>
</evidence>
<dbReference type="Pfam" id="PF08281">
    <property type="entry name" value="Sigma70_r4_2"/>
    <property type="match status" value="1"/>
</dbReference>
<comment type="similarity">
    <text evidence="1">Belongs to the sigma-70 factor family. ECF subfamily.</text>
</comment>
<accession>A0ABW3MJI8</accession>
<dbReference type="Proteomes" id="UP001597045">
    <property type="component" value="Unassembled WGS sequence"/>
</dbReference>
<keyword evidence="4" id="KW-0804">Transcription</keyword>
<evidence type="ECO:0000256" key="2">
    <source>
        <dbReference type="ARBA" id="ARBA00023015"/>
    </source>
</evidence>
<keyword evidence="3" id="KW-0731">Sigma factor</keyword>
<evidence type="ECO:0000256" key="4">
    <source>
        <dbReference type="ARBA" id="ARBA00023163"/>
    </source>
</evidence>
<evidence type="ECO:0000256" key="1">
    <source>
        <dbReference type="ARBA" id="ARBA00010641"/>
    </source>
</evidence>
<reference evidence="7" key="1">
    <citation type="journal article" date="2019" name="Int. J. Syst. Evol. Microbiol.">
        <title>The Global Catalogue of Microorganisms (GCM) 10K type strain sequencing project: providing services to taxonomists for standard genome sequencing and annotation.</title>
        <authorList>
            <consortium name="The Broad Institute Genomics Platform"/>
            <consortium name="The Broad Institute Genome Sequencing Center for Infectious Disease"/>
            <person name="Wu L."/>
            <person name="Ma J."/>
        </authorList>
    </citation>
    <scope>NUCLEOTIDE SEQUENCE [LARGE SCALE GENOMIC DNA]</scope>
    <source>
        <strain evidence="7">JCM 31486</strain>
    </source>
</reference>
<dbReference type="InterPro" id="IPR013249">
    <property type="entry name" value="RNA_pol_sigma70_r4_t2"/>
</dbReference>
<organism evidence="6 7">
    <name type="scientific">Kibdelosporangium lantanae</name>
    <dbReference type="NCBI Taxonomy" id="1497396"/>
    <lineage>
        <taxon>Bacteria</taxon>
        <taxon>Bacillati</taxon>
        <taxon>Actinomycetota</taxon>
        <taxon>Actinomycetes</taxon>
        <taxon>Pseudonocardiales</taxon>
        <taxon>Pseudonocardiaceae</taxon>
        <taxon>Kibdelosporangium</taxon>
    </lineage>
</organism>
<sequence length="71" mass="7794">MTEAENEVGQRVADALMRLPPEQRMVIIHAHSHGRSVAELADRLGMPASTVRVLMYRGLCALWVALGEKGP</sequence>
<comment type="caution">
    <text evidence="6">The sequence shown here is derived from an EMBL/GenBank/DDBJ whole genome shotgun (WGS) entry which is preliminary data.</text>
</comment>
<protein>
    <submittedName>
        <fullName evidence="6">RNA polymerase sigma factor</fullName>
    </submittedName>
</protein>
<evidence type="ECO:0000259" key="5">
    <source>
        <dbReference type="Pfam" id="PF08281"/>
    </source>
</evidence>
<gene>
    <name evidence="6" type="ORF">ACFQ1S_28660</name>
</gene>